<reference evidence="1 2" key="1">
    <citation type="submission" date="2016-10" db="EMBL/GenBank/DDBJ databases">
        <authorList>
            <person name="de Groot N.N."/>
        </authorList>
    </citation>
    <scope>NUCLEOTIDE SEQUENCE [LARGE SCALE GENOMIC DNA]</scope>
    <source>
        <strain evidence="1 2">JCM 11308</strain>
    </source>
</reference>
<dbReference type="STRING" id="168276.SAMN05444580_10883"/>
<dbReference type="Gene3D" id="3.20.20.190">
    <property type="entry name" value="Phosphatidylinositol (PI) phosphodiesterase"/>
    <property type="match status" value="1"/>
</dbReference>
<dbReference type="RefSeq" id="WP_083577404.1">
    <property type="nucleotide sequence ID" value="NZ_FNAB01000008.1"/>
</dbReference>
<dbReference type="EMBL" id="FNAB01000008">
    <property type="protein sequence ID" value="SDD96785.1"/>
    <property type="molecule type" value="Genomic_DNA"/>
</dbReference>
<evidence type="ECO:0000313" key="2">
    <source>
        <dbReference type="Proteomes" id="UP000199417"/>
    </source>
</evidence>
<gene>
    <name evidence="1" type="ORF">SAMN05444580_10883</name>
</gene>
<dbReference type="Proteomes" id="UP000199417">
    <property type="component" value="Unassembled WGS sequence"/>
</dbReference>
<dbReference type="InterPro" id="IPR032075">
    <property type="entry name" value="PI-PLC-C1"/>
</dbReference>
<proteinExistence type="predicted"/>
<name>A0A1G6Z4L3_9NOCA</name>
<dbReference type="Pfam" id="PF16670">
    <property type="entry name" value="PI-PLC-C1"/>
    <property type="match status" value="1"/>
</dbReference>
<dbReference type="GO" id="GO:0008081">
    <property type="term" value="F:phosphoric diester hydrolase activity"/>
    <property type="evidence" value="ECO:0007669"/>
    <property type="project" value="InterPro"/>
</dbReference>
<dbReference type="CDD" id="cd08589">
    <property type="entry name" value="PI-PLCc_SaPLC1_like"/>
    <property type="match status" value="1"/>
</dbReference>
<dbReference type="AlphaFoldDB" id="A0A1G6Z4L3"/>
<organism evidence="1 2">
    <name type="scientific">Rhodococcus tukisamuensis</name>
    <dbReference type="NCBI Taxonomy" id="168276"/>
    <lineage>
        <taxon>Bacteria</taxon>
        <taxon>Bacillati</taxon>
        <taxon>Actinomycetota</taxon>
        <taxon>Actinomycetes</taxon>
        <taxon>Mycobacteriales</taxon>
        <taxon>Nocardiaceae</taxon>
        <taxon>Rhodococcus</taxon>
    </lineage>
</organism>
<protein>
    <submittedName>
        <fullName evidence="1">Phosphoinositide phospholipase C, Ca2+-dependent</fullName>
    </submittedName>
</protein>
<dbReference type="InterPro" id="IPR017946">
    <property type="entry name" value="PLC-like_Pdiesterase_TIM-brl"/>
</dbReference>
<keyword evidence="2" id="KW-1185">Reference proteome</keyword>
<accession>A0A1G6Z4L3</accession>
<dbReference type="SUPFAM" id="SSF51695">
    <property type="entry name" value="PLC-like phosphodiesterases"/>
    <property type="match status" value="1"/>
</dbReference>
<sequence length="355" mass="37482">MIFVASVGAATPAVAGTGAPQSVPAGSTYADTTSVGVHNTYEKTAYPYLADALDSGTALIELDVWSNFAAPGWRVAHNNPVGNDNNCAGAQTAAQLRGGPRDTGLEGCLSDLRAWHDANPGHRPVLVKVEMKDGFNAGCGLGPDEFDQFSAGCATHGPGEFDALVGERLGDALLRPADLVGDSGLTLDEAVQERGWPTVDEMAGKFVFELIPGTVEEVNPLDDLWTDREYATHLRDLAATGRLAEAAAFPAVHGAQSGDPRETRYDPTVRPWFVFFDGDASDYLGGGIDTRWYRDRGYILVMTDAHRVAPPIDGVSPPQGVALGRVSLLAQHSASVVTADWTALPQVLSAVSPRG</sequence>
<dbReference type="GO" id="GO:0006629">
    <property type="term" value="P:lipid metabolic process"/>
    <property type="evidence" value="ECO:0007669"/>
    <property type="project" value="InterPro"/>
</dbReference>
<evidence type="ECO:0000313" key="1">
    <source>
        <dbReference type="EMBL" id="SDD96785.1"/>
    </source>
</evidence>